<comment type="subcellular location">
    <subcellularLocation>
        <location evidence="1">Membrane</location>
        <topology evidence="1">Multi-pass membrane protein</topology>
    </subcellularLocation>
</comment>
<keyword evidence="9" id="KW-1185">Reference proteome</keyword>
<evidence type="ECO:0000256" key="3">
    <source>
        <dbReference type="ARBA" id="ARBA00022692"/>
    </source>
</evidence>
<sequence>MSTLHRPLDARAMAIMSLLCLIWGFQQIALKATAADMAPTLQIGLRSGLAALLVLGWMRWRGERLHWREGQWRAGALVGGLFGLEFMLVGEGLRHTSAAHMAVFLYTAPVFAALGLAWVQRSERLHPVQWAGIGLAFAGMALAFLGRGEAVNAQVLWGDLLGLLGGAAWGATTVAVRASRLATAAPAETLFYQLSGGCLLLLVTALLLGQTDVQPSARLAASLAFQTVIVSFISYGVWFWLLRQYLASRLGVFSFLTPLFGVGFGVWLLGEALEPAFLGGAALVLLGITVVSAQPLLMRRVQVS</sequence>
<comment type="caution">
    <text evidence="8">The sequence shown here is derived from an EMBL/GenBank/DDBJ whole genome shotgun (WGS) entry which is preliminary data.</text>
</comment>
<dbReference type="PANTHER" id="PTHR32322">
    <property type="entry name" value="INNER MEMBRANE TRANSPORTER"/>
    <property type="match status" value="1"/>
</dbReference>
<dbReference type="InterPro" id="IPR050638">
    <property type="entry name" value="AA-Vitamin_Transporters"/>
</dbReference>
<feature type="transmembrane region" description="Helical" evidence="6">
    <location>
        <begin position="41"/>
        <end position="60"/>
    </location>
</feature>
<feature type="transmembrane region" description="Helical" evidence="6">
    <location>
        <begin position="250"/>
        <end position="270"/>
    </location>
</feature>
<dbReference type="InterPro" id="IPR037185">
    <property type="entry name" value="EmrE-like"/>
</dbReference>
<feature type="transmembrane region" description="Helical" evidence="6">
    <location>
        <begin position="220"/>
        <end position="241"/>
    </location>
</feature>
<feature type="domain" description="EamA" evidence="7">
    <location>
        <begin position="14"/>
        <end position="144"/>
    </location>
</feature>
<dbReference type="GO" id="GO:0016020">
    <property type="term" value="C:membrane"/>
    <property type="evidence" value="ECO:0007669"/>
    <property type="project" value="UniProtKB-SubCell"/>
</dbReference>
<dbReference type="RefSeq" id="WP_198113233.1">
    <property type="nucleotide sequence ID" value="NZ_JAEDAK010000021.1"/>
</dbReference>
<dbReference type="Pfam" id="PF00892">
    <property type="entry name" value="EamA"/>
    <property type="match status" value="2"/>
</dbReference>
<evidence type="ECO:0000256" key="6">
    <source>
        <dbReference type="SAM" id="Phobius"/>
    </source>
</evidence>
<reference evidence="8" key="1">
    <citation type="submission" date="2020-12" db="EMBL/GenBank/DDBJ databases">
        <title>The genome sequence of Inhella sp. 1Y17.</title>
        <authorList>
            <person name="Liu Y."/>
        </authorList>
    </citation>
    <scope>NUCLEOTIDE SEQUENCE</scope>
    <source>
        <strain evidence="8">1Y17</strain>
    </source>
</reference>
<evidence type="ECO:0000313" key="9">
    <source>
        <dbReference type="Proteomes" id="UP000613266"/>
    </source>
</evidence>
<keyword evidence="4 6" id="KW-1133">Transmembrane helix</keyword>
<protein>
    <submittedName>
        <fullName evidence="8">DMT family transporter</fullName>
    </submittedName>
</protein>
<evidence type="ECO:0000259" key="7">
    <source>
        <dbReference type="Pfam" id="PF00892"/>
    </source>
</evidence>
<gene>
    <name evidence="8" type="ORF">I7X39_20965</name>
</gene>
<dbReference type="PANTHER" id="PTHR32322:SF2">
    <property type="entry name" value="EAMA DOMAIN-CONTAINING PROTEIN"/>
    <property type="match status" value="1"/>
</dbReference>
<feature type="transmembrane region" description="Helical" evidence="6">
    <location>
        <begin position="276"/>
        <end position="297"/>
    </location>
</feature>
<keyword evidence="3 6" id="KW-0812">Transmembrane</keyword>
<feature type="transmembrane region" description="Helical" evidence="6">
    <location>
        <begin position="160"/>
        <end position="178"/>
    </location>
</feature>
<feature type="transmembrane region" description="Helical" evidence="6">
    <location>
        <begin position="99"/>
        <end position="118"/>
    </location>
</feature>
<organism evidence="8 9">
    <name type="scientific">Inhella proteolytica</name>
    <dbReference type="NCBI Taxonomy" id="2795029"/>
    <lineage>
        <taxon>Bacteria</taxon>
        <taxon>Pseudomonadati</taxon>
        <taxon>Pseudomonadota</taxon>
        <taxon>Betaproteobacteria</taxon>
        <taxon>Burkholderiales</taxon>
        <taxon>Sphaerotilaceae</taxon>
        <taxon>Inhella</taxon>
    </lineage>
</organism>
<dbReference type="AlphaFoldDB" id="A0A931NII4"/>
<keyword evidence="5 6" id="KW-0472">Membrane</keyword>
<dbReference type="InterPro" id="IPR000620">
    <property type="entry name" value="EamA_dom"/>
</dbReference>
<feature type="domain" description="EamA" evidence="7">
    <location>
        <begin position="156"/>
        <end position="292"/>
    </location>
</feature>
<evidence type="ECO:0000256" key="1">
    <source>
        <dbReference type="ARBA" id="ARBA00004141"/>
    </source>
</evidence>
<evidence type="ECO:0000313" key="8">
    <source>
        <dbReference type="EMBL" id="MBH9579376.1"/>
    </source>
</evidence>
<dbReference type="Proteomes" id="UP000613266">
    <property type="component" value="Unassembled WGS sequence"/>
</dbReference>
<accession>A0A931NII4</accession>
<evidence type="ECO:0000256" key="5">
    <source>
        <dbReference type="ARBA" id="ARBA00023136"/>
    </source>
</evidence>
<feature type="transmembrane region" description="Helical" evidence="6">
    <location>
        <begin position="72"/>
        <end position="93"/>
    </location>
</feature>
<feature type="transmembrane region" description="Helical" evidence="6">
    <location>
        <begin position="130"/>
        <end position="148"/>
    </location>
</feature>
<evidence type="ECO:0000256" key="2">
    <source>
        <dbReference type="ARBA" id="ARBA00007362"/>
    </source>
</evidence>
<evidence type="ECO:0000256" key="4">
    <source>
        <dbReference type="ARBA" id="ARBA00022989"/>
    </source>
</evidence>
<dbReference type="EMBL" id="JAEDAK010000021">
    <property type="protein sequence ID" value="MBH9579376.1"/>
    <property type="molecule type" value="Genomic_DNA"/>
</dbReference>
<feature type="transmembrane region" description="Helical" evidence="6">
    <location>
        <begin position="12"/>
        <end position="29"/>
    </location>
</feature>
<name>A0A931NII4_9BURK</name>
<proteinExistence type="inferred from homology"/>
<feature type="transmembrane region" description="Helical" evidence="6">
    <location>
        <begin position="190"/>
        <end position="208"/>
    </location>
</feature>
<dbReference type="SUPFAM" id="SSF103481">
    <property type="entry name" value="Multidrug resistance efflux transporter EmrE"/>
    <property type="match status" value="2"/>
</dbReference>
<comment type="similarity">
    <text evidence="2">Belongs to the EamA transporter family.</text>
</comment>